<feature type="transmembrane region" description="Helical" evidence="1">
    <location>
        <begin position="59"/>
        <end position="78"/>
    </location>
</feature>
<feature type="transmembrane region" description="Helical" evidence="1">
    <location>
        <begin position="126"/>
        <end position="142"/>
    </location>
</feature>
<sequence length="203" mass="21275">MTTHTTPGATPPVPGARTDWWRGRSEIFVGLLTIGIGAFVGVQTLSMRVPDNTSSPGPQFFPTLVTVLMLVAGIALIVQVVRRPATPDTDGPRSAEELAQEQTGAVGAIIDGHHEESRPHATHSDWATIGIVLGTLVLFTLALQPVGWLLSGAVLFFGVTYAFGGRRILFDATLALVFSSVIQLAFVAGLGLNLPAGILGGIL</sequence>
<evidence type="ECO:0000259" key="2">
    <source>
        <dbReference type="Pfam" id="PF07331"/>
    </source>
</evidence>
<feature type="transmembrane region" description="Helical" evidence="1">
    <location>
        <begin position="148"/>
        <end position="164"/>
    </location>
</feature>
<accession>A0A9W6UJ92</accession>
<evidence type="ECO:0000313" key="4">
    <source>
        <dbReference type="Proteomes" id="UP001165092"/>
    </source>
</evidence>
<keyword evidence="1" id="KW-1133">Transmembrane helix</keyword>
<feature type="domain" description="DUF1468" evidence="2">
    <location>
        <begin position="28"/>
        <end position="195"/>
    </location>
</feature>
<proteinExistence type="predicted"/>
<gene>
    <name evidence="3" type="ORF">Nans01_28480</name>
</gene>
<keyword evidence="4" id="KW-1185">Reference proteome</keyword>
<feature type="transmembrane region" description="Helical" evidence="1">
    <location>
        <begin position="27"/>
        <end position="47"/>
    </location>
</feature>
<dbReference type="Pfam" id="PF07331">
    <property type="entry name" value="TctB"/>
    <property type="match status" value="1"/>
</dbReference>
<reference evidence="3" key="1">
    <citation type="submission" date="2023-02" db="EMBL/GenBank/DDBJ databases">
        <title>Nocardiopsis ansamitocini NBRC 112285.</title>
        <authorList>
            <person name="Ichikawa N."/>
            <person name="Sato H."/>
            <person name="Tonouchi N."/>
        </authorList>
    </citation>
    <scope>NUCLEOTIDE SEQUENCE</scope>
    <source>
        <strain evidence="3">NBRC 112285</strain>
    </source>
</reference>
<dbReference type="Proteomes" id="UP001165092">
    <property type="component" value="Unassembled WGS sequence"/>
</dbReference>
<evidence type="ECO:0000256" key="1">
    <source>
        <dbReference type="SAM" id="Phobius"/>
    </source>
</evidence>
<dbReference type="AlphaFoldDB" id="A0A9W6UJ92"/>
<evidence type="ECO:0000313" key="3">
    <source>
        <dbReference type="EMBL" id="GLU48497.1"/>
    </source>
</evidence>
<protein>
    <recommendedName>
        <fullName evidence="2">DUF1468 domain-containing protein</fullName>
    </recommendedName>
</protein>
<keyword evidence="1" id="KW-0472">Membrane</keyword>
<feature type="transmembrane region" description="Helical" evidence="1">
    <location>
        <begin position="176"/>
        <end position="202"/>
    </location>
</feature>
<keyword evidence="1" id="KW-0812">Transmembrane</keyword>
<dbReference type="InterPro" id="IPR009936">
    <property type="entry name" value="DUF1468"/>
</dbReference>
<organism evidence="3 4">
    <name type="scientific">Nocardiopsis ansamitocini</name>
    <dbReference type="NCBI Taxonomy" id="1670832"/>
    <lineage>
        <taxon>Bacteria</taxon>
        <taxon>Bacillati</taxon>
        <taxon>Actinomycetota</taxon>
        <taxon>Actinomycetes</taxon>
        <taxon>Streptosporangiales</taxon>
        <taxon>Nocardiopsidaceae</taxon>
        <taxon>Nocardiopsis</taxon>
    </lineage>
</organism>
<name>A0A9W6UJ92_9ACTN</name>
<comment type="caution">
    <text evidence="3">The sequence shown here is derived from an EMBL/GenBank/DDBJ whole genome shotgun (WGS) entry which is preliminary data.</text>
</comment>
<dbReference type="EMBL" id="BSQG01000004">
    <property type="protein sequence ID" value="GLU48497.1"/>
    <property type="molecule type" value="Genomic_DNA"/>
</dbReference>
<dbReference type="RefSeq" id="WP_285759974.1">
    <property type="nucleotide sequence ID" value="NZ_BSQG01000004.1"/>
</dbReference>